<evidence type="ECO:0008006" key="3">
    <source>
        <dbReference type="Google" id="ProtNLM"/>
    </source>
</evidence>
<geneLocation type="plasmid" evidence="1 2">
    <name>pAMI4</name>
</geneLocation>
<sequence length="171" mass="18453">MSIGCVSVKPNQGDLTMQHPHIPQSAARALSSQRRAALESFYGALALKQPDLVDLALTGDWEDIPMAPNQEPGPAGIKAIFATLSAAFPDLTVRIVDALAEENRAAVRVECTGTHQGALFGVPASGKAISFSLHEFHEFDGDRIKRTWHMEDLFGLFAQIGTWPNQTSEAA</sequence>
<dbReference type="Proteomes" id="UP000015480">
    <property type="component" value="Plasmid pAMI4"/>
</dbReference>
<dbReference type="Pfam" id="PF07366">
    <property type="entry name" value="SnoaL"/>
    <property type="match status" value="1"/>
</dbReference>
<dbReference type="EMBL" id="CP006652">
    <property type="protein sequence ID" value="AGT11003.1"/>
    <property type="molecule type" value="Genomic_DNA"/>
</dbReference>
<dbReference type="InterPro" id="IPR032710">
    <property type="entry name" value="NTF2-like_dom_sf"/>
</dbReference>
<dbReference type="KEGG" id="pami:JCM7686_pAMI4p315"/>
<proteinExistence type="predicted"/>
<organism evidence="1 2">
    <name type="scientific">Paracoccus aminophilus JCM 7686</name>
    <dbReference type="NCBI Taxonomy" id="1367847"/>
    <lineage>
        <taxon>Bacteria</taxon>
        <taxon>Pseudomonadati</taxon>
        <taxon>Pseudomonadota</taxon>
        <taxon>Alphaproteobacteria</taxon>
        <taxon>Rhodobacterales</taxon>
        <taxon>Paracoccaceae</taxon>
        <taxon>Paracoccus</taxon>
    </lineage>
</organism>
<dbReference type="AlphaFoldDB" id="S5YHR2"/>
<protein>
    <recommendedName>
        <fullName evidence="3">Ester cyclase</fullName>
    </recommendedName>
</protein>
<evidence type="ECO:0000313" key="2">
    <source>
        <dbReference type="Proteomes" id="UP000015480"/>
    </source>
</evidence>
<dbReference type="SUPFAM" id="SSF54427">
    <property type="entry name" value="NTF2-like"/>
    <property type="match status" value="1"/>
</dbReference>
<dbReference type="PATRIC" id="fig|1367847.3.peg.3963"/>
<dbReference type="GO" id="GO:0030638">
    <property type="term" value="P:polyketide metabolic process"/>
    <property type="evidence" value="ECO:0007669"/>
    <property type="project" value="InterPro"/>
</dbReference>
<dbReference type="HOGENOM" id="CLU_100997_5_1_5"/>
<dbReference type="Gene3D" id="3.10.450.50">
    <property type="match status" value="1"/>
</dbReference>
<gene>
    <name evidence="1" type="ORF">JCM7686_pAMI4p315</name>
</gene>
<evidence type="ECO:0000313" key="1">
    <source>
        <dbReference type="EMBL" id="AGT11003.1"/>
    </source>
</evidence>
<dbReference type="PANTHER" id="PTHR38436">
    <property type="entry name" value="POLYKETIDE CYCLASE SNOAL-LIKE DOMAIN"/>
    <property type="match status" value="1"/>
</dbReference>
<dbReference type="InterPro" id="IPR009959">
    <property type="entry name" value="Cyclase_SnoaL-like"/>
</dbReference>
<keyword evidence="1" id="KW-0614">Plasmid</keyword>
<reference evidence="1 2" key="1">
    <citation type="journal article" date="2014" name="BMC Genomics">
        <title>Architecture and functions of a multipartite genome of the methylotrophic bacterium Paracoccus aminophilus JCM 7686, containing primary and secondary chromids.</title>
        <authorList>
            <person name="Dziewit L."/>
            <person name="Czarnecki J."/>
            <person name="Wibberg D."/>
            <person name="Radlinska M."/>
            <person name="Mrozek P."/>
            <person name="Szymczak M."/>
            <person name="Schluter A."/>
            <person name="Puhler A."/>
            <person name="Bartosik D."/>
        </authorList>
    </citation>
    <scope>NUCLEOTIDE SEQUENCE [LARGE SCALE GENOMIC DNA]</scope>
    <source>
        <strain evidence="1">JCM 7686</strain>
        <plasmid evidence="2">Plasmid pAMI4</plasmid>
    </source>
</reference>
<name>S5YHR2_PARAH</name>
<dbReference type="PANTHER" id="PTHR38436:SF1">
    <property type="entry name" value="ESTER CYCLASE"/>
    <property type="match status" value="1"/>
</dbReference>
<accession>S5YHR2</accession>
<keyword evidence="2" id="KW-1185">Reference proteome</keyword>
<dbReference type="eggNOG" id="COG5485">
    <property type="taxonomic scope" value="Bacteria"/>
</dbReference>